<dbReference type="GO" id="GO:0003676">
    <property type="term" value="F:nucleic acid binding"/>
    <property type="evidence" value="ECO:0007669"/>
    <property type="project" value="InterPro"/>
</dbReference>
<evidence type="ECO:0008006" key="3">
    <source>
        <dbReference type="Google" id="ProtNLM"/>
    </source>
</evidence>
<dbReference type="Gene3D" id="3.30.420.10">
    <property type="entry name" value="Ribonuclease H-like superfamily/Ribonuclease H"/>
    <property type="match status" value="1"/>
</dbReference>
<dbReference type="Proteomes" id="UP001458880">
    <property type="component" value="Unassembled WGS sequence"/>
</dbReference>
<protein>
    <recommendedName>
        <fullName evidence="3">Tc1-like transposase DDE domain-containing protein</fullName>
    </recommendedName>
</protein>
<dbReference type="AlphaFoldDB" id="A0AAW1LWJ6"/>
<accession>A0AAW1LWJ6</accession>
<dbReference type="PANTHER" id="PTHR33939">
    <property type="entry name" value="PROTEIN CBG22215"/>
    <property type="match status" value="1"/>
</dbReference>
<reference evidence="1 2" key="1">
    <citation type="journal article" date="2024" name="BMC Genomics">
        <title>De novo assembly and annotation of Popillia japonica's genome with initial clues to its potential as an invasive pest.</title>
        <authorList>
            <person name="Cucini C."/>
            <person name="Boschi S."/>
            <person name="Funari R."/>
            <person name="Cardaioli E."/>
            <person name="Iannotti N."/>
            <person name="Marturano G."/>
            <person name="Paoli F."/>
            <person name="Bruttini M."/>
            <person name="Carapelli A."/>
            <person name="Frati F."/>
            <person name="Nardi F."/>
        </authorList>
    </citation>
    <scope>NUCLEOTIDE SEQUENCE [LARGE SCALE GENOMIC DNA]</scope>
    <source>
        <strain evidence="1">DMR45628</strain>
    </source>
</reference>
<name>A0AAW1LWJ6_POPJA</name>
<dbReference type="InterPro" id="IPR036397">
    <property type="entry name" value="RNaseH_sf"/>
</dbReference>
<gene>
    <name evidence="1" type="ORF">QE152_g10057</name>
</gene>
<dbReference type="EMBL" id="JASPKY010000089">
    <property type="protein sequence ID" value="KAK9738236.1"/>
    <property type="molecule type" value="Genomic_DNA"/>
</dbReference>
<organism evidence="1 2">
    <name type="scientific">Popillia japonica</name>
    <name type="common">Japanese beetle</name>
    <dbReference type="NCBI Taxonomy" id="7064"/>
    <lineage>
        <taxon>Eukaryota</taxon>
        <taxon>Metazoa</taxon>
        <taxon>Ecdysozoa</taxon>
        <taxon>Arthropoda</taxon>
        <taxon>Hexapoda</taxon>
        <taxon>Insecta</taxon>
        <taxon>Pterygota</taxon>
        <taxon>Neoptera</taxon>
        <taxon>Endopterygota</taxon>
        <taxon>Coleoptera</taxon>
        <taxon>Polyphaga</taxon>
        <taxon>Scarabaeiformia</taxon>
        <taxon>Scarabaeidae</taxon>
        <taxon>Rutelinae</taxon>
        <taxon>Popillia</taxon>
    </lineage>
</organism>
<evidence type="ECO:0000313" key="2">
    <source>
        <dbReference type="Proteomes" id="UP001458880"/>
    </source>
</evidence>
<evidence type="ECO:0000313" key="1">
    <source>
        <dbReference type="EMBL" id="KAK9738236.1"/>
    </source>
</evidence>
<comment type="caution">
    <text evidence="1">The sequence shown here is derived from an EMBL/GenBank/DDBJ whole genome shotgun (WGS) entry which is preliminary data.</text>
</comment>
<proteinExistence type="predicted"/>
<keyword evidence="2" id="KW-1185">Reference proteome</keyword>
<dbReference type="PANTHER" id="PTHR33939:SF1">
    <property type="entry name" value="DUF4371 DOMAIN-CONTAINING PROTEIN"/>
    <property type="match status" value="1"/>
</dbReference>
<sequence>MNSELFKQWTMEKLIPNLEEPSLVILDNAPYHSVVLNKPPNTSSKKSEIIEWLQDNQINYATEMSKVELLQLVKIHSKEKNYEIDELLRKSGHEL</sequence>